<dbReference type="RefSeq" id="WP_009602037.1">
    <property type="nucleotide sequence ID" value="NZ_AEIU01000083.1"/>
</dbReference>
<proteinExistence type="predicted"/>
<dbReference type="OrthoDB" id="6958673at2"/>
<dbReference type="Pfam" id="PF04792">
    <property type="entry name" value="LcrV"/>
    <property type="match status" value="1"/>
</dbReference>
<dbReference type="eggNOG" id="ENOG502ZVN5">
    <property type="taxonomic scope" value="Bacteria"/>
</dbReference>
<dbReference type="InterPro" id="IPR005413">
    <property type="entry name" value="LowCa_resp_V_Ag"/>
</dbReference>
<evidence type="ECO:0000313" key="1">
    <source>
        <dbReference type="EMBL" id="EFP95884.1"/>
    </source>
</evidence>
<evidence type="ECO:0008006" key="3">
    <source>
        <dbReference type="Google" id="ProtNLM"/>
    </source>
</evidence>
<comment type="caution">
    <text evidence="1">The sequence shown here is derived from an EMBL/GenBank/DDBJ whole genome shotgun (WGS) entry which is preliminary data.</text>
</comment>
<name>E3BLV6_9VIBR</name>
<sequence length="753" mass="84324">MTNMTPVSSVIGASKTTTTSVLQVSFEEALVDKLSLELEKSAIDQLKPLVAKLPAIENLNETENAEKYASALIQLVKKQEAISGTLSVDVVNDWVKAIPATNGLAEANDVINKVNATLANHFRSWFESKLEDSVSPGLPSGFISNFRLGAESTQAQQISGLTADNLNEKTQEIKGFLQDLGASFRPQRADENAAKFLSSAFESLGNGASVNIHQMRQADFSLTKARFQSALETALNESLKGIGTFEVSDIQSLAEKITWVPGVTQKQLTDVISKLSQQVKQQFKDYPPSTELVGSLQSAFDKAMKELKDSSATLNITSLFSFVASFVVEGQISSLRTDKEINSLQLKQISEEQYKKIINEAKRDTVALFDKDLKVLFHNVLSKGTKDLALEFPQRFSEMRNDLAYLSTRLKQITIEELQPEKNANGTIKLENGQPVYNIERQHQLTAKDLLSVIKANIGGEMDERVLLAFEQRRLNRLAKRDEHKEQLEALTAQLKIFGAIQSQIQEVQKKGSEPGESGVYKPKELFLNHESFKMSENDYEKSAIYRELANVYRENKGLDFPRVEVKAEHLDQEAIKKAGKAGITIKGEDFILSPSNIAKYIKEDKRESIHELVSYKTITPPLDGKYFIGGLARTDLTLSPKYIERYIKPEYRHPNGGIIPDKEDIKLTHVDFLTNKINNFDTAVTYQDTKDSQKLSNLSNQLSETTKLVNTDVQLKTTDLNDTNSQYLNTIEAMNKFIQKYMNIIETILRAI</sequence>
<organism evidence="1 2">
    <name type="scientific">Vibrio caribbeanicus ATCC BAA-2122</name>
    <dbReference type="NCBI Taxonomy" id="796620"/>
    <lineage>
        <taxon>Bacteria</taxon>
        <taxon>Pseudomonadati</taxon>
        <taxon>Pseudomonadota</taxon>
        <taxon>Gammaproteobacteria</taxon>
        <taxon>Vibrionales</taxon>
        <taxon>Vibrionaceae</taxon>
        <taxon>Vibrio</taxon>
    </lineage>
</organism>
<protein>
    <recommendedName>
        <fullName evidence="3">Type III secretion cytoplasmic LcrG inhibitor</fullName>
    </recommendedName>
</protein>
<dbReference type="InterPro" id="IPR036139">
    <property type="entry name" value="Vir_assoc_V_ag_sf"/>
</dbReference>
<reference evidence="1 2" key="1">
    <citation type="journal article" date="2012" name="Int. J. Syst. Evol. Microbiol.">
        <title>Vibrio caribbeanicus sp. nov., isolated from the marine sponge Scleritoderma cyanea.</title>
        <authorList>
            <person name="Hoffmann M."/>
            <person name="Monday S.R."/>
            <person name="Allard M.W."/>
            <person name="Strain E.A."/>
            <person name="Whittaker P."/>
            <person name="Naum M."/>
            <person name="McCarthy P.J."/>
            <person name="Lopez J.V."/>
            <person name="Fischer M."/>
            <person name="Brown E.W."/>
        </authorList>
    </citation>
    <scope>NUCLEOTIDE SEQUENCE [LARGE SCALE GENOMIC DNA]</scope>
    <source>
        <strain evidence="1 2">ATCC BAA-2122</strain>
    </source>
</reference>
<dbReference type="SUPFAM" id="SSF103388">
    <property type="entry name" value="Virulence-associated V antigen"/>
    <property type="match status" value="1"/>
</dbReference>
<dbReference type="GO" id="GO:0005576">
    <property type="term" value="C:extracellular region"/>
    <property type="evidence" value="ECO:0007669"/>
    <property type="project" value="InterPro"/>
</dbReference>
<dbReference type="Proteomes" id="UP000002943">
    <property type="component" value="Unassembled WGS sequence"/>
</dbReference>
<dbReference type="EMBL" id="AEIU01000083">
    <property type="protein sequence ID" value="EFP95884.1"/>
    <property type="molecule type" value="Genomic_DNA"/>
</dbReference>
<accession>E3BLV6</accession>
<gene>
    <name evidence="1" type="ORF">VIBC2010_01373</name>
</gene>
<dbReference type="STRING" id="796620.VIBC2010_01373"/>
<evidence type="ECO:0000313" key="2">
    <source>
        <dbReference type="Proteomes" id="UP000002943"/>
    </source>
</evidence>
<keyword evidence="2" id="KW-1185">Reference proteome</keyword>
<dbReference type="AlphaFoldDB" id="E3BLV6"/>